<reference evidence="1" key="1">
    <citation type="submission" date="2020-06" db="EMBL/GenBank/DDBJ databases">
        <title>WGS assembly of Ceratodon purpureus strain R40.</title>
        <authorList>
            <person name="Carey S.B."/>
            <person name="Jenkins J."/>
            <person name="Shu S."/>
            <person name="Lovell J.T."/>
            <person name="Sreedasyam A."/>
            <person name="Maumus F."/>
            <person name="Tiley G.P."/>
            <person name="Fernandez-Pozo N."/>
            <person name="Barry K."/>
            <person name="Chen C."/>
            <person name="Wang M."/>
            <person name="Lipzen A."/>
            <person name="Daum C."/>
            <person name="Saski C.A."/>
            <person name="Payton A.C."/>
            <person name="Mcbreen J.C."/>
            <person name="Conrad R.E."/>
            <person name="Kollar L.M."/>
            <person name="Olsson S."/>
            <person name="Huttunen S."/>
            <person name="Landis J.B."/>
            <person name="Wickett N.J."/>
            <person name="Johnson M.G."/>
            <person name="Rensing S.A."/>
            <person name="Grimwood J."/>
            <person name="Schmutz J."/>
            <person name="Mcdaniel S.F."/>
        </authorList>
    </citation>
    <scope>NUCLEOTIDE SEQUENCE</scope>
    <source>
        <strain evidence="1">R40</strain>
    </source>
</reference>
<dbReference type="Proteomes" id="UP000822688">
    <property type="component" value="Chromosome V"/>
</dbReference>
<proteinExistence type="predicted"/>
<accession>A0A8T0HSX4</accession>
<dbReference type="AlphaFoldDB" id="A0A8T0HSX4"/>
<evidence type="ECO:0000313" key="1">
    <source>
        <dbReference type="EMBL" id="KAG0574092.1"/>
    </source>
</evidence>
<comment type="caution">
    <text evidence="1">The sequence shown here is derived from an EMBL/GenBank/DDBJ whole genome shotgun (WGS) entry which is preliminary data.</text>
</comment>
<sequence length="229" mass="26573">MTNYSSGVQKSRMMVTPRQSDAVESSMGSMWAHARDVPPVHTNRYNMPSGEYWEHMQAYVYDRGAKTFPSHVEWRKQCPELKAHFIRGIRKIYPGNWESKGVLEAVGKSIREKRARLRAQFKVYRDPKKVGRPNGCTFESWNKIWQDIEDPKKKEFAAVMSHKVRERLQSGQRRFSHRCGRKGYDGIVVKFVSYSTLLQCIVIVKYTGLACCLHFAHTKHETVQKCSIA</sequence>
<gene>
    <name evidence="1" type="ORF">KC19_VG233300</name>
</gene>
<protein>
    <submittedName>
        <fullName evidence="1">Uncharacterized protein</fullName>
    </submittedName>
</protein>
<dbReference type="EMBL" id="CM026426">
    <property type="protein sequence ID" value="KAG0574092.1"/>
    <property type="molecule type" value="Genomic_DNA"/>
</dbReference>
<keyword evidence="2" id="KW-1185">Reference proteome</keyword>
<name>A0A8T0HSX4_CERPU</name>
<organism evidence="1 2">
    <name type="scientific">Ceratodon purpureus</name>
    <name type="common">Fire moss</name>
    <name type="synonym">Dicranum purpureum</name>
    <dbReference type="NCBI Taxonomy" id="3225"/>
    <lineage>
        <taxon>Eukaryota</taxon>
        <taxon>Viridiplantae</taxon>
        <taxon>Streptophyta</taxon>
        <taxon>Embryophyta</taxon>
        <taxon>Bryophyta</taxon>
        <taxon>Bryophytina</taxon>
        <taxon>Bryopsida</taxon>
        <taxon>Dicranidae</taxon>
        <taxon>Pseudoditrichales</taxon>
        <taxon>Ditrichaceae</taxon>
        <taxon>Ceratodon</taxon>
    </lineage>
</organism>
<evidence type="ECO:0000313" key="2">
    <source>
        <dbReference type="Proteomes" id="UP000822688"/>
    </source>
</evidence>